<reference evidence="1" key="1">
    <citation type="submission" date="2014-05" db="EMBL/GenBank/DDBJ databases">
        <authorList>
            <person name="Chronopoulou M."/>
        </authorList>
    </citation>
    <scope>NUCLEOTIDE SEQUENCE</scope>
    <source>
        <tissue evidence="1">Whole organism</tissue>
    </source>
</reference>
<name>A0A0K2T7E5_LEPSM</name>
<dbReference type="EMBL" id="HACA01004653">
    <property type="protein sequence ID" value="CDW22014.1"/>
    <property type="molecule type" value="Transcribed_RNA"/>
</dbReference>
<accession>A0A0K2T7E5</accession>
<sequence>MEAIYFFQKKQNEVGIPFLKASLPKIVVHISCHIGA</sequence>
<protein>
    <submittedName>
        <fullName evidence="1">Uncharacterized protein</fullName>
    </submittedName>
</protein>
<evidence type="ECO:0000313" key="1">
    <source>
        <dbReference type="EMBL" id="CDW22014.1"/>
    </source>
</evidence>
<organism evidence="1">
    <name type="scientific">Lepeophtheirus salmonis</name>
    <name type="common">Salmon louse</name>
    <name type="synonym">Caligus salmonis</name>
    <dbReference type="NCBI Taxonomy" id="72036"/>
    <lineage>
        <taxon>Eukaryota</taxon>
        <taxon>Metazoa</taxon>
        <taxon>Ecdysozoa</taxon>
        <taxon>Arthropoda</taxon>
        <taxon>Crustacea</taxon>
        <taxon>Multicrustacea</taxon>
        <taxon>Hexanauplia</taxon>
        <taxon>Copepoda</taxon>
        <taxon>Siphonostomatoida</taxon>
        <taxon>Caligidae</taxon>
        <taxon>Lepeophtheirus</taxon>
    </lineage>
</organism>
<proteinExistence type="predicted"/>
<dbReference type="AlphaFoldDB" id="A0A0K2T7E5"/>